<name>A0A367XHS2_9PROT</name>
<dbReference type="RefSeq" id="WP_062961174.1">
    <property type="nucleotide sequence ID" value="NZ_JPWJ01000001.1"/>
</dbReference>
<dbReference type="Proteomes" id="UP000252266">
    <property type="component" value="Unassembled WGS sequence"/>
</dbReference>
<evidence type="ECO:0000313" key="2">
    <source>
        <dbReference type="Proteomes" id="UP000252266"/>
    </source>
</evidence>
<reference evidence="1 2" key="1">
    <citation type="submission" date="2014-07" db="EMBL/GenBank/DDBJ databases">
        <title>Draft genome sequence of Thalassospira xiamenensis IB13.</title>
        <authorList>
            <person name="Lai Q."/>
            <person name="Shao Z."/>
        </authorList>
    </citation>
    <scope>NUCLEOTIDE SEQUENCE [LARGE SCALE GENOMIC DNA]</scope>
    <source>
        <strain evidence="1 2">IB13</strain>
    </source>
</reference>
<evidence type="ECO:0000313" key="1">
    <source>
        <dbReference type="EMBL" id="RCK53188.1"/>
    </source>
</evidence>
<comment type="caution">
    <text evidence="1">The sequence shown here is derived from an EMBL/GenBank/DDBJ whole genome shotgun (WGS) entry which is preliminary data.</text>
</comment>
<accession>A0A367XHS2</accession>
<protein>
    <submittedName>
        <fullName evidence="1">Uncharacterized protein</fullName>
    </submittedName>
</protein>
<proteinExistence type="predicted"/>
<sequence>MADKWKQLEQSLDGLFCYVKVKADGHEVTFVKRKEGQRLIIAVFVDGVMEGDWYKAKDEKPVYPQARFWCPKRGRPWPLKQYAGLKKIYGKREADQMTAMKTLAFLPAWGSPKSLVRHLKKNFPDLAVLEETHV</sequence>
<dbReference type="AlphaFoldDB" id="A0A367XHS2"/>
<gene>
    <name evidence="1" type="ORF">TH44_03045</name>
</gene>
<organism evidence="1 2">
    <name type="scientific">Thalassospira xiamenensis</name>
    <dbReference type="NCBI Taxonomy" id="220697"/>
    <lineage>
        <taxon>Bacteria</taxon>
        <taxon>Pseudomonadati</taxon>
        <taxon>Pseudomonadota</taxon>
        <taxon>Alphaproteobacteria</taxon>
        <taxon>Rhodospirillales</taxon>
        <taxon>Thalassospiraceae</taxon>
        <taxon>Thalassospira</taxon>
    </lineage>
</organism>
<dbReference type="EMBL" id="JPWJ01000001">
    <property type="protein sequence ID" value="RCK53188.1"/>
    <property type="molecule type" value="Genomic_DNA"/>
</dbReference>